<evidence type="ECO:0000313" key="2">
    <source>
        <dbReference type="Proteomes" id="UP000784294"/>
    </source>
</evidence>
<feature type="non-terminal residue" evidence="1">
    <location>
        <position position="59"/>
    </location>
</feature>
<organism evidence="1 2">
    <name type="scientific">Protopolystoma xenopodis</name>
    <dbReference type="NCBI Taxonomy" id="117903"/>
    <lineage>
        <taxon>Eukaryota</taxon>
        <taxon>Metazoa</taxon>
        <taxon>Spiralia</taxon>
        <taxon>Lophotrochozoa</taxon>
        <taxon>Platyhelminthes</taxon>
        <taxon>Monogenea</taxon>
        <taxon>Polyopisthocotylea</taxon>
        <taxon>Polystomatidea</taxon>
        <taxon>Polystomatidae</taxon>
        <taxon>Protopolystoma</taxon>
    </lineage>
</organism>
<sequence>MELLDLSASSEGSDTHIDAASITLSEALSLTDAKPVSASLDRVLSLKLAKCAPDTEDPV</sequence>
<reference evidence="1" key="1">
    <citation type="submission" date="2018-11" db="EMBL/GenBank/DDBJ databases">
        <authorList>
            <consortium name="Pathogen Informatics"/>
        </authorList>
    </citation>
    <scope>NUCLEOTIDE SEQUENCE</scope>
</reference>
<protein>
    <submittedName>
        <fullName evidence="1">Uncharacterized protein</fullName>
    </submittedName>
</protein>
<gene>
    <name evidence="1" type="ORF">PXEA_LOCUS3287</name>
</gene>
<proteinExistence type="predicted"/>
<accession>A0A448WEM4</accession>
<dbReference type="EMBL" id="CAAALY010007388">
    <property type="protein sequence ID" value="VEL09847.1"/>
    <property type="molecule type" value="Genomic_DNA"/>
</dbReference>
<comment type="caution">
    <text evidence="1">The sequence shown here is derived from an EMBL/GenBank/DDBJ whole genome shotgun (WGS) entry which is preliminary data.</text>
</comment>
<evidence type="ECO:0000313" key="1">
    <source>
        <dbReference type="EMBL" id="VEL09847.1"/>
    </source>
</evidence>
<name>A0A448WEM4_9PLAT</name>
<dbReference type="AlphaFoldDB" id="A0A448WEM4"/>
<keyword evidence="2" id="KW-1185">Reference proteome</keyword>
<dbReference type="Proteomes" id="UP000784294">
    <property type="component" value="Unassembled WGS sequence"/>
</dbReference>